<organism evidence="1 2">
    <name type="scientific">Ensete ventricosum</name>
    <name type="common">Abyssinian banana</name>
    <name type="synonym">Musa ensete</name>
    <dbReference type="NCBI Taxonomy" id="4639"/>
    <lineage>
        <taxon>Eukaryota</taxon>
        <taxon>Viridiplantae</taxon>
        <taxon>Streptophyta</taxon>
        <taxon>Embryophyta</taxon>
        <taxon>Tracheophyta</taxon>
        <taxon>Spermatophyta</taxon>
        <taxon>Magnoliopsida</taxon>
        <taxon>Liliopsida</taxon>
        <taxon>Zingiberales</taxon>
        <taxon>Musaceae</taxon>
        <taxon>Ensete</taxon>
    </lineage>
</organism>
<comment type="caution">
    <text evidence="1">The sequence shown here is derived from an EMBL/GenBank/DDBJ whole genome shotgun (WGS) entry which is preliminary data.</text>
</comment>
<sequence length="55" mass="5904">MCPVFKRAEQAFAGPGPCALGRPPRSLLGTKWELVRMSGDSELGCWSGGVRVKRG</sequence>
<reference evidence="1 2" key="1">
    <citation type="journal article" date="2014" name="Agronomy (Basel)">
        <title>A Draft Genome Sequence for Ensete ventricosum, the Drought-Tolerant Tree Against Hunger.</title>
        <authorList>
            <person name="Harrison J."/>
            <person name="Moore K.A."/>
            <person name="Paszkiewicz K."/>
            <person name="Jones T."/>
            <person name="Grant M."/>
            <person name="Ambacheew D."/>
            <person name="Muzemil S."/>
            <person name="Studholme D.J."/>
        </authorList>
    </citation>
    <scope>NUCLEOTIDE SEQUENCE [LARGE SCALE GENOMIC DNA]</scope>
</reference>
<dbReference type="AlphaFoldDB" id="A0A426XAK0"/>
<name>A0A426XAK0_ENSVE</name>
<gene>
    <name evidence="1" type="ORF">B296_00057211</name>
</gene>
<dbReference type="Proteomes" id="UP000287651">
    <property type="component" value="Unassembled WGS sequence"/>
</dbReference>
<protein>
    <submittedName>
        <fullName evidence="1">Uncharacterized protein</fullName>
    </submittedName>
</protein>
<evidence type="ECO:0000313" key="1">
    <source>
        <dbReference type="EMBL" id="RRT36507.1"/>
    </source>
</evidence>
<proteinExistence type="predicted"/>
<dbReference type="EMBL" id="AMZH03023502">
    <property type="protein sequence ID" value="RRT36507.1"/>
    <property type="molecule type" value="Genomic_DNA"/>
</dbReference>
<evidence type="ECO:0000313" key="2">
    <source>
        <dbReference type="Proteomes" id="UP000287651"/>
    </source>
</evidence>
<accession>A0A426XAK0</accession>